<dbReference type="Proteomes" id="UP000249688">
    <property type="component" value="Unassembled WGS sequence"/>
</dbReference>
<dbReference type="AlphaFoldDB" id="A0A2W7IE22"/>
<dbReference type="OrthoDB" id="464386at2"/>
<comment type="caution">
    <text evidence="2">The sequence shown here is derived from an EMBL/GenBank/DDBJ whole genome shotgun (WGS) entry which is preliminary data.</text>
</comment>
<accession>A0A2W7IE22</accession>
<keyword evidence="1" id="KW-0732">Signal</keyword>
<dbReference type="RefSeq" id="WP_111398423.1">
    <property type="nucleotide sequence ID" value="NZ_QKYU01000012.1"/>
</dbReference>
<feature type="signal peptide" evidence="1">
    <location>
        <begin position="1"/>
        <end position="26"/>
    </location>
</feature>
<sequence length="491" mass="53330">MSHPARRLPPWLFLAVALLLPALALAQPASRAVGEREAVIANETGLGIRELYVRPANGADPGPERLSNEVVLPGTSFRARLGRQANCSFDIRAVFMDNSVVERRAVDLCRNSRVIYGDPSAPLREAMITNFTDLSIQYLYAAPPGAADRGPDRLGNEVIGAGDSFRMRLGRRRDCIFDMVAVFEDETEEQRDRQDLCRSQRVSFGDPSVPLREVTISNEGQAAIQRLFASPPEAGQPGPDRLVEGELAPGDSYRIRIRGRACVVDIRAEYDGYDAETQTAVDICAISRVAFDGSLRPRREARPITLVNRHGATVREAYVSLTAAEDWGEDRLGETVLERGRRLPFTIAADCQVDIRVVFANGAAEERREVDICTNPVVVLRPGWTVAETLDADVAEPATAPPAPLPPPTPGSIRIRNQSSVPMVQLFTDAPGTPRGPDRLGATVLGAGETLDFHPPEGVGCLADLFAVFRDGQEVARPALDLCAGQEVSLP</sequence>
<dbReference type="EMBL" id="QKYU01000012">
    <property type="protein sequence ID" value="PZW44995.1"/>
    <property type="molecule type" value="Genomic_DNA"/>
</dbReference>
<feature type="chain" id="PRO_5016180745" evidence="1">
    <location>
        <begin position="27"/>
        <end position="491"/>
    </location>
</feature>
<keyword evidence="3" id="KW-1185">Reference proteome</keyword>
<protein>
    <submittedName>
        <fullName evidence="2">Uncharacterized protein</fullName>
    </submittedName>
</protein>
<name>A0A2W7IE22_9PROT</name>
<proteinExistence type="predicted"/>
<reference evidence="2 3" key="1">
    <citation type="submission" date="2018-06" db="EMBL/GenBank/DDBJ databases">
        <title>Genomic Encyclopedia of Archaeal and Bacterial Type Strains, Phase II (KMG-II): from individual species to whole genera.</title>
        <authorList>
            <person name="Goeker M."/>
        </authorList>
    </citation>
    <scope>NUCLEOTIDE SEQUENCE [LARGE SCALE GENOMIC DNA]</scope>
    <source>
        <strain evidence="2 3">DSM 24525</strain>
    </source>
</reference>
<evidence type="ECO:0000313" key="3">
    <source>
        <dbReference type="Proteomes" id="UP000249688"/>
    </source>
</evidence>
<organism evidence="2 3">
    <name type="scientific">Humitalea rosea</name>
    <dbReference type="NCBI Taxonomy" id="990373"/>
    <lineage>
        <taxon>Bacteria</taxon>
        <taxon>Pseudomonadati</taxon>
        <taxon>Pseudomonadota</taxon>
        <taxon>Alphaproteobacteria</taxon>
        <taxon>Acetobacterales</taxon>
        <taxon>Roseomonadaceae</taxon>
        <taxon>Humitalea</taxon>
    </lineage>
</organism>
<evidence type="ECO:0000313" key="2">
    <source>
        <dbReference type="EMBL" id="PZW44995.1"/>
    </source>
</evidence>
<gene>
    <name evidence="2" type="ORF">C8P66_11210</name>
</gene>
<evidence type="ECO:0000256" key="1">
    <source>
        <dbReference type="SAM" id="SignalP"/>
    </source>
</evidence>